<dbReference type="PANTHER" id="PTHR28523">
    <property type="entry name" value="CYTOCHROME C OXIDASE ASSEMBLY FACTOR 1"/>
    <property type="match status" value="1"/>
</dbReference>
<comment type="caution">
    <text evidence="2">The sequence shown here is derived from an EMBL/GenBank/DDBJ whole genome shotgun (WGS) entry which is preliminary data.</text>
</comment>
<keyword evidence="1" id="KW-1133">Transmembrane helix</keyword>
<dbReference type="InterPro" id="IPR014807">
    <property type="entry name" value="Coa1"/>
</dbReference>
<dbReference type="Pfam" id="PF08695">
    <property type="entry name" value="Coa1"/>
    <property type="match status" value="1"/>
</dbReference>
<dbReference type="GO" id="GO:0033617">
    <property type="term" value="P:mitochondrial respiratory chain complex IV assembly"/>
    <property type="evidence" value="ECO:0007669"/>
    <property type="project" value="InterPro"/>
</dbReference>
<dbReference type="PANTHER" id="PTHR28523:SF1">
    <property type="entry name" value="CYTOCHROME C OXIDASE ASSEMBLY FACTOR 1"/>
    <property type="match status" value="1"/>
</dbReference>
<feature type="transmembrane region" description="Helical" evidence="1">
    <location>
        <begin position="97"/>
        <end position="117"/>
    </location>
</feature>
<keyword evidence="1" id="KW-0812">Transmembrane</keyword>
<protein>
    <submittedName>
        <fullName evidence="2">Uncharacterized protein</fullName>
    </submittedName>
</protein>
<name>A0A9Q3EAY7_9BASI</name>
<accession>A0A9Q3EAY7</accession>
<organism evidence="2 3">
    <name type="scientific">Austropuccinia psidii MF-1</name>
    <dbReference type="NCBI Taxonomy" id="1389203"/>
    <lineage>
        <taxon>Eukaryota</taxon>
        <taxon>Fungi</taxon>
        <taxon>Dikarya</taxon>
        <taxon>Basidiomycota</taxon>
        <taxon>Pucciniomycotina</taxon>
        <taxon>Pucciniomycetes</taxon>
        <taxon>Pucciniales</taxon>
        <taxon>Sphaerophragmiaceae</taxon>
        <taxon>Austropuccinia</taxon>
    </lineage>
</organism>
<evidence type="ECO:0000256" key="1">
    <source>
        <dbReference type="SAM" id="Phobius"/>
    </source>
</evidence>
<dbReference type="OrthoDB" id="2100652at2759"/>
<proteinExistence type="predicted"/>
<keyword evidence="1" id="KW-0472">Membrane</keyword>
<dbReference type="GO" id="GO:0005743">
    <property type="term" value="C:mitochondrial inner membrane"/>
    <property type="evidence" value="ECO:0007669"/>
    <property type="project" value="TreeGrafter"/>
</dbReference>
<evidence type="ECO:0000313" key="3">
    <source>
        <dbReference type="Proteomes" id="UP000765509"/>
    </source>
</evidence>
<dbReference type="EMBL" id="AVOT02026320">
    <property type="protein sequence ID" value="MBW0517994.1"/>
    <property type="molecule type" value="Genomic_DNA"/>
</dbReference>
<dbReference type="AlphaFoldDB" id="A0A9Q3EAY7"/>
<keyword evidence="3" id="KW-1185">Reference proteome</keyword>
<sequence>MRTMLKFSAAFRRKPAIRSFNSTPSISISTLPLTLAAASRRSSIRSLSTSSTAYPSGSAKNPTVIVRSHQSKLLNQSNRTLPISHQTLPNLPNRKPIYFTSFLIILSIWLSFLHFSLNDEKANSSVIQAILFELKFNSLALKSLGNNIKPEKIGFFKKFWVDGKISLLQGSVDVAFRVTGSDHSGKIYFTSIRRDLNSNFEIIRWKLIRDDGAVFDLAQEPRSISFTNDNPSSDLTRSNVMT</sequence>
<evidence type="ECO:0000313" key="2">
    <source>
        <dbReference type="EMBL" id="MBW0517994.1"/>
    </source>
</evidence>
<gene>
    <name evidence="2" type="ORF">O181_057709</name>
</gene>
<reference evidence="2" key="1">
    <citation type="submission" date="2021-03" db="EMBL/GenBank/DDBJ databases">
        <title>Draft genome sequence of rust myrtle Austropuccinia psidii MF-1, a brazilian biotype.</title>
        <authorList>
            <person name="Quecine M.C."/>
            <person name="Pachon D.M.R."/>
            <person name="Bonatelli M.L."/>
            <person name="Correr F.H."/>
            <person name="Franceschini L.M."/>
            <person name="Leite T.F."/>
            <person name="Margarido G.R.A."/>
            <person name="Almeida C.A."/>
            <person name="Ferrarezi J.A."/>
            <person name="Labate C.A."/>
        </authorList>
    </citation>
    <scope>NUCLEOTIDE SEQUENCE</scope>
    <source>
        <strain evidence="2">MF-1</strain>
    </source>
</reference>
<dbReference type="Proteomes" id="UP000765509">
    <property type="component" value="Unassembled WGS sequence"/>
</dbReference>
<dbReference type="InterPro" id="IPR042432">
    <property type="entry name" value="Coa1_fungi"/>
</dbReference>